<feature type="chain" id="PRO_5046468902" evidence="5">
    <location>
        <begin position="18"/>
        <end position="583"/>
    </location>
</feature>
<evidence type="ECO:0000256" key="3">
    <source>
        <dbReference type="ARBA" id="ARBA00023295"/>
    </source>
</evidence>
<dbReference type="Pfam" id="PF17851">
    <property type="entry name" value="GH43_C2"/>
    <property type="match status" value="1"/>
</dbReference>
<reference evidence="7 8" key="1">
    <citation type="submission" date="2023-01" db="EMBL/GenBank/DDBJ databases">
        <title>Novel species of the genus Asticcacaulis isolated from rivers.</title>
        <authorList>
            <person name="Lu H."/>
        </authorList>
    </citation>
    <scope>NUCLEOTIDE SEQUENCE [LARGE SCALE GENOMIC DNA]</scope>
    <source>
        <strain evidence="7 8">LKC15W</strain>
    </source>
</reference>
<proteinExistence type="inferred from homology"/>
<keyword evidence="2 4" id="KW-0378">Hydrolase</keyword>
<dbReference type="CDD" id="cd18617">
    <property type="entry name" value="GH43_XynB-like"/>
    <property type="match status" value="1"/>
</dbReference>
<keyword evidence="5" id="KW-0732">Signal</keyword>
<evidence type="ECO:0000313" key="8">
    <source>
        <dbReference type="Proteomes" id="UP001218579"/>
    </source>
</evidence>
<organism evidence="7 8">
    <name type="scientific">Asticcacaulis machinosus</name>
    <dbReference type="NCBI Taxonomy" id="2984211"/>
    <lineage>
        <taxon>Bacteria</taxon>
        <taxon>Pseudomonadati</taxon>
        <taxon>Pseudomonadota</taxon>
        <taxon>Alphaproteobacteria</taxon>
        <taxon>Caulobacterales</taxon>
        <taxon>Caulobacteraceae</taxon>
        <taxon>Asticcacaulis</taxon>
    </lineage>
</organism>
<dbReference type="PANTHER" id="PTHR42812:SF12">
    <property type="entry name" value="BETA-XYLOSIDASE-RELATED"/>
    <property type="match status" value="1"/>
</dbReference>
<dbReference type="Proteomes" id="UP001218579">
    <property type="component" value="Unassembled WGS sequence"/>
</dbReference>
<dbReference type="InterPro" id="IPR006710">
    <property type="entry name" value="Glyco_hydro_43"/>
</dbReference>
<comment type="similarity">
    <text evidence="1 4">Belongs to the glycosyl hydrolase 43 family.</text>
</comment>
<protein>
    <submittedName>
        <fullName evidence="7">Glycoside hydrolase family 43 protein</fullName>
    </submittedName>
</protein>
<dbReference type="PANTHER" id="PTHR42812">
    <property type="entry name" value="BETA-XYLOSIDASE"/>
    <property type="match status" value="1"/>
</dbReference>
<dbReference type="InterPro" id="IPR013320">
    <property type="entry name" value="ConA-like_dom_sf"/>
</dbReference>
<dbReference type="Gene3D" id="2.115.10.20">
    <property type="entry name" value="Glycosyl hydrolase domain, family 43"/>
    <property type="match status" value="1"/>
</dbReference>
<keyword evidence="3 4" id="KW-0326">Glycosidase</keyword>
<feature type="signal peptide" evidence="5">
    <location>
        <begin position="1"/>
        <end position="17"/>
    </location>
</feature>
<evidence type="ECO:0000256" key="4">
    <source>
        <dbReference type="RuleBase" id="RU361187"/>
    </source>
</evidence>
<dbReference type="InterPro" id="IPR041542">
    <property type="entry name" value="GH43_C2"/>
</dbReference>
<dbReference type="EMBL" id="JAQQKV010000001">
    <property type="protein sequence ID" value="MDC7676136.1"/>
    <property type="molecule type" value="Genomic_DNA"/>
</dbReference>
<comment type="caution">
    <text evidence="7">The sequence shown here is derived from an EMBL/GenBank/DDBJ whole genome shotgun (WGS) entry which is preliminary data.</text>
</comment>
<dbReference type="RefSeq" id="WP_272744439.1">
    <property type="nucleotide sequence ID" value="NZ_JAQQKV010000001.1"/>
</dbReference>
<dbReference type="GO" id="GO:0016787">
    <property type="term" value="F:hydrolase activity"/>
    <property type="evidence" value="ECO:0007669"/>
    <property type="project" value="UniProtKB-KW"/>
</dbReference>
<feature type="domain" description="Beta-xylosidase C-terminal Concanavalin A-like" evidence="6">
    <location>
        <begin position="396"/>
        <end position="579"/>
    </location>
</feature>
<evidence type="ECO:0000313" key="7">
    <source>
        <dbReference type="EMBL" id="MDC7676136.1"/>
    </source>
</evidence>
<dbReference type="Pfam" id="PF04616">
    <property type="entry name" value="Glyco_hydro_43"/>
    <property type="match status" value="1"/>
</dbReference>
<evidence type="ECO:0000256" key="1">
    <source>
        <dbReference type="ARBA" id="ARBA00009865"/>
    </source>
</evidence>
<dbReference type="SUPFAM" id="SSF49899">
    <property type="entry name" value="Concanavalin A-like lectins/glucanases"/>
    <property type="match status" value="1"/>
</dbReference>
<evidence type="ECO:0000256" key="5">
    <source>
        <dbReference type="SAM" id="SignalP"/>
    </source>
</evidence>
<dbReference type="InterPro" id="IPR023296">
    <property type="entry name" value="Glyco_hydro_beta-prop_sf"/>
</dbReference>
<gene>
    <name evidence="7" type="ORF">PQU98_08345</name>
</gene>
<evidence type="ECO:0000259" key="6">
    <source>
        <dbReference type="Pfam" id="PF17851"/>
    </source>
</evidence>
<accession>A0ABT5HIZ6</accession>
<dbReference type="PROSITE" id="PS51257">
    <property type="entry name" value="PROKAR_LIPOPROTEIN"/>
    <property type="match status" value="1"/>
</dbReference>
<dbReference type="SUPFAM" id="SSF75005">
    <property type="entry name" value="Arabinanase/levansucrase/invertase"/>
    <property type="match status" value="1"/>
</dbReference>
<evidence type="ECO:0000256" key="2">
    <source>
        <dbReference type="ARBA" id="ARBA00022801"/>
    </source>
</evidence>
<dbReference type="Gene3D" id="2.60.120.200">
    <property type="match status" value="1"/>
</dbReference>
<name>A0ABT5HIZ6_9CAUL</name>
<sequence length="583" mass="63625">MNVFSKLAIVLGGTLLAACQTLPPPTTNVATDAALGTAAFDWFEYTGDDTLFKATLPKDKYQNPVLAGFHPDPSITRAGDDYYLINSTFGFYPGIPIFHSRDLVTWTQIGNAFSRPDMMPFSSNIGLSGSGIYAPAIRYKDGLFYIITTCVGCGGNFVITARDPAGAWSDPIWLPFIEGIDPSILFDDDGKVYVVHQRSPLNKRYDAHTAVAIMEVDPVTFAQKSEDIILVDGGDKTPWNMDYLEGPHIYKVKGEYILSAPGGGTGYFHQQLAFKSKSPLGPYTANPNNPILTQFGLPDDRPDPVTATGHADMVEDQNGQWWAVFLGTRVYDLATPPQDPGRFHTGRETFMLEVRWKDGWPVILEKGKALPARPDRPLLKADKAASIPTTGNFTVRDEFDADKLAPQWMFARTPTQGWWEAGDGSLIITARNDRFGSRGQPSFVGRRIAHMTATLTTKLSFDPAAAGDESGLMAVQNDEFYYAFGLGLNSAGQKVLRVRKREGQNEPERGITLTETPWTGAQNAPIYLRMTLNKGRIDFEASADGQRFTPVLANGDAKVLTTAAASGFVGAVAGMYAEGGDTK</sequence>
<dbReference type="InterPro" id="IPR051795">
    <property type="entry name" value="Glycosyl_Hydrlase_43"/>
</dbReference>
<keyword evidence="8" id="KW-1185">Reference proteome</keyword>